<dbReference type="AlphaFoldDB" id="A0A9N7UKB2"/>
<feature type="compositionally biased region" description="Basic and acidic residues" evidence="1">
    <location>
        <begin position="167"/>
        <end position="184"/>
    </location>
</feature>
<name>A0A9N7UKB2_PLEPL</name>
<organism evidence="2 3">
    <name type="scientific">Pleuronectes platessa</name>
    <name type="common">European plaice</name>
    <dbReference type="NCBI Taxonomy" id="8262"/>
    <lineage>
        <taxon>Eukaryota</taxon>
        <taxon>Metazoa</taxon>
        <taxon>Chordata</taxon>
        <taxon>Craniata</taxon>
        <taxon>Vertebrata</taxon>
        <taxon>Euteleostomi</taxon>
        <taxon>Actinopterygii</taxon>
        <taxon>Neopterygii</taxon>
        <taxon>Teleostei</taxon>
        <taxon>Neoteleostei</taxon>
        <taxon>Acanthomorphata</taxon>
        <taxon>Carangaria</taxon>
        <taxon>Pleuronectiformes</taxon>
        <taxon>Pleuronectoidei</taxon>
        <taxon>Pleuronectidae</taxon>
        <taxon>Pleuronectes</taxon>
    </lineage>
</organism>
<feature type="region of interest" description="Disordered" evidence="1">
    <location>
        <begin position="164"/>
        <end position="189"/>
    </location>
</feature>
<dbReference type="Proteomes" id="UP001153269">
    <property type="component" value="Unassembled WGS sequence"/>
</dbReference>
<keyword evidence="3" id="KW-1185">Reference proteome</keyword>
<feature type="compositionally biased region" description="Polar residues" evidence="1">
    <location>
        <begin position="17"/>
        <end position="36"/>
    </location>
</feature>
<sequence>MQGTVCRKKKEVLTDQQLCGQETNSSLDQEDPQTPTAAPEEIPRVPQNIIFEYNEDINYQRRLLDLVWKPEIKLHSTERPQQHFCKEEEVLSDQDRNASLDQEDPQPPQIKEEEEKLCTSQEGEQLVLKQKNDAVMFTPTYKEIDHCIEEPKSEQFLSHNSPVTEWQDQRGINDVDPGSTRDEEQPGGCSQENCTSFLFIFV</sequence>
<feature type="region of interest" description="Disordered" evidence="1">
    <location>
        <begin position="79"/>
        <end position="122"/>
    </location>
</feature>
<gene>
    <name evidence="2" type="ORF">PLEPLA_LOCUS21884</name>
</gene>
<dbReference type="EMBL" id="CADEAL010001597">
    <property type="protein sequence ID" value="CAB1433793.1"/>
    <property type="molecule type" value="Genomic_DNA"/>
</dbReference>
<accession>A0A9N7UKB2</accession>
<protein>
    <submittedName>
        <fullName evidence="2">Uncharacterized protein</fullName>
    </submittedName>
</protein>
<evidence type="ECO:0000313" key="3">
    <source>
        <dbReference type="Proteomes" id="UP001153269"/>
    </source>
</evidence>
<comment type="caution">
    <text evidence="2">The sequence shown here is derived from an EMBL/GenBank/DDBJ whole genome shotgun (WGS) entry which is preliminary data.</text>
</comment>
<evidence type="ECO:0000256" key="1">
    <source>
        <dbReference type="SAM" id="MobiDB-lite"/>
    </source>
</evidence>
<feature type="region of interest" description="Disordered" evidence="1">
    <location>
        <begin position="17"/>
        <end position="44"/>
    </location>
</feature>
<feature type="compositionally biased region" description="Basic and acidic residues" evidence="1">
    <location>
        <begin position="79"/>
        <end position="98"/>
    </location>
</feature>
<proteinExistence type="predicted"/>
<evidence type="ECO:0000313" key="2">
    <source>
        <dbReference type="EMBL" id="CAB1433793.1"/>
    </source>
</evidence>
<reference evidence="2" key="1">
    <citation type="submission" date="2020-03" db="EMBL/GenBank/DDBJ databases">
        <authorList>
            <person name="Weist P."/>
        </authorList>
    </citation>
    <scope>NUCLEOTIDE SEQUENCE</scope>
</reference>